<dbReference type="GO" id="GO:0004321">
    <property type="term" value="F:fatty-acyl-CoA synthase activity"/>
    <property type="evidence" value="ECO:0007669"/>
    <property type="project" value="TreeGrafter"/>
</dbReference>
<evidence type="ECO:0000256" key="1">
    <source>
        <dbReference type="ARBA" id="ARBA00006432"/>
    </source>
</evidence>
<feature type="domain" description="AMP-binding enzyme C-terminal" evidence="6">
    <location>
        <begin position="454"/>
        <end position="532"/>
    </location>
</feature>
<dbReference type="GO" id="GO:0016405">
    <property type="term" value="F:CoA-ligase activity"/>
    <property type="evidence" value="ECO:0007669"/>
    <property type="project" value="UniProtKB-ARBA"/>
</dbReference>
<keyword evidence="4" id="KW-0067">ATP-binding</keyword>
<dbReference type="FunFam" id="3.40.50.12780:FF:000063">
    <property type="entry name" value="Acetyl-coenzyme A synthetase"/>
    <property type="match status" value="1"/>
</dbReference>
<evidence type="ECO:0000259" key="6">
    <source>
        <dbReference type="Pfam" id="PF13193"/>
    </source>
</evidence>
<dbReference type="Pfam" id="PF00501">
    <property type="entry name" value="AMP-binding"/>
    <property type="match status" value="1"/>
</dbReference>
<sequence length="544" mass="59078">MLPKADSYEAVRDQFVWRVPERYNIGVNVCDKWAESDPERLALIHKRRDGGVEEYRFADIRTLSNRFANVLAAHGVARGDRVGILLPQAPETAVSHVAVYKMGGIAVPLFSLFGVEALEYRLANCGARAVVTDAVGAAKLAQIRDRLPELRAVFRIDGIGGAEGGACLDWHALTDAASDAFTPVDTAADDPAVIIYTSGTTGQPKGALHAHRVLLGHLPGVEISHDLFPQPGDRIWTPADWAWIGGLLDVLLPAWHHGVTVVSHRFEKFDPEQAFRLLADFQVRNAFLPPTALKMMRAVADPRARHAYAMRSVASGGETLGTELLDWGRQTFGVTINEFYGQTECNMIVSSAATLMPPKPGIMGRPAPGHDVAVIDGAGNRLPPGELGLIAVRRPDPVMFLGYWNNPAATAGKFIGEWLVTGDQGELDADGYIRFVGRDDDVITSAGYRIGPGEIEDCLIGHPAVRMAAVVGVPDPLRTEIVKAFVVLQDGVTADDALVAAIQEHVKTRLAAHEYPRAIEFLDQLPMTTTGKIIRRELRDRSPS</sequence>
<dbReference type="RefSeq" id="WP_126995851.1">
    <property type="nucleotide sequence ID" value="NZ_JBNPXW010000006.1"/>
</dbReference>
<dbReference type="Proteomes" id="UP000280346">
    <property type="component" value="Unassembled WGS sequence"/>
</dbReference>
<evidence type="ECO:0000256" key="3">
    <source>
        <dbReference type="ARBA" id="ARBA00022741"/>
    </source>
</evidence>
<keyword evidence="2" id="KW-0436">Ligase</keyword>
<comment type="caution">
    <text evidence="7">The sequence shown here is derived from an EMBL/GenBank/DDBJ whole genome shotgun (WGS) entry which is preliminary data.</text>
</comment>
<dbReference type="GO" id="GO:0006637">
    <property type="term" value="P:acyl-CoA metabolic process"/>
    <property type="evidence" value="ECO:0007669"/>
    <property type="project" value="TreeGrafter"/>
</dbReference>
<dbReference type="OrthoDB" id="4471305at2"/>
<dbReference type="GO" id="GO:0005524">
    <property type="term" value="F:ATP binding"/>
    <property type="evidence" value="ECO:0007669"/>
    <property type="project" value="UniProtKB-KW"/>
</dbReference>
<organism evidence="7 8">
    <name type="scientific">Azospirillum doebereinerae</name>
    <dbReference type="NCBI Taxonomy" id="92933"/>
    <lineage>
        <taxon>Bacteria</taxon>
        <taxon>Pseudomonadati</taxon>
        <taxon>Pseudomonadota</taxon>
        <taxon>Alphaproteobacteria</taxon>
        <taxon>Rhodospirillales</taxon>
        <taxon>Azospirillaceae</taxon>
        <taxon>Azospirillum</taxon>
    </lineage>
</organism>
<dbReference type="CDD" id="cd05971">
    <property type="entry name" value="MACS_like_3"/>
    <property type="match status" value="1"/>
</dbReference>
<evidence type="ECO:0000256" key="4">
    <source>
        <dbReference type="ARBA" id="ARBA00022840"/>
    </source>
</evidence>
<evidence type="ECO:0000313" key="8">
    <source>
        <dbReference type="Proteomes" id="UP000280346"/>
    </source>
</evidence>
<name>A0A3S0V7X3_9PROT</name>
<dbReference type="InterPro" id="IPR025110">
    <property type="entry name" value="AMP-bd_C"/>
</dbReference>
<dbReference type="GO" id="GO:0006633">
    <property type="term" value="P:fatty acid biosynthetic process"/>
    <property type="evidence" value="ECO:0007669"/>
    <property type="project" value="TreeGrafter"/>
</dbReference>
<accession>A0A3S0V7X3</accession>
<dbReference type="Gene3D" id="3.30.300.30">
    <property type="match status" value="1"/>
</dbReference>
<dbReference type="InterPro" id="IPR020845">
    <property type="entry name" value="AMP-binding_CS"/>
</dbReference>
<reference evidence="7 8" key="1">
    <citation type="submission" date="2018-12" db="EMBL/GenBank/DDBJ databases">
        <authorList>
            <person name="Yang Y."/>
        </authorList>
    </citation>
    <scope>NUCLEOTIDE SEQUENCE [LARGE SCALE GENOMIC DNA]</scope>
    <source>
        <strain evidence="7 8">GSF71</strain>
    </source>
</reference>
<dbReference type="AlphaFoldDB" id="A0A3S0V7X3"/>
<dbReference type="EMBL" id="RZIJ01000003">
    <property type="protein sequence ID" value="RUQ74625.1"/>
    <property type="molecule type" value="Genomic_DNA"/>
</dbReference>
<dbReference type="InterPro" id="IPR049515">
    <property type="entry name" value="MACS_put"/>
</dbReference>
<dbReference type="InterPro" id="IPR051087">
    <property type="entry name" value="Mitochondrial_ACSM"/>
</dbReference>
<gene>
    <name evidence="7" type="ORF">EJ913_06195</name>
</gene>
<dbReference type="PANTHER" id="PTHR43605">
    <property type="entry name" value="ACYL-COENZYME A SYNTHETASE"/>
    <property type="match status" value="1"/>
</dbReference>
<dbReference type="InterPro" id="IPR000873">
    <property type="entry name" value="AMP-dep_synth/lig_dom"/>
</dbReference>
<evidence type="ECO:0000259" key="5">
    <source>
        <dbReference type="Pfam" id="PF00501"/>
    </source>
</evidence>
<dbReference type="FunFam" id="3.30.300.30:FF:000005">
    <property type="entry name" value="Acyl-coenzyme A synthetase ACSM5, mitochondrial"/>
    <property type="match status" value="1"/>
</dbReference>
<dbReference type="PROSITE" id="PS00455">
    <property type="entry name" value="AMP_BINDING"/>
    <property type="match status" value="1"/>
</dbReference>
<evidence type="ECO:0000313" key="7">
    <source>
        <dbReference type="EMBL" id="RUQ74625.1"/>
    </source>
</evidence>
<proteinExistence type="inferred from homology"/>
<dbReference type="Pfam" id="PF13193">
    <property type="entry name" value="AMP-binding_C"/>
    <property type="match status" value="1"/>
</dbReference>
<dbReference type="InterPro" id="IPR042099">
    <property type="entry name" value="ANL_N_sf"/>
</dbReference>
<dbReference type="GO" id="GO:0015645">
    <property type="term" value="F:fatty acid ligase activity"/>
    <property type="evidence" value="ECO:0007669"/>
    <property type="project" value="TreeGrafter"/>
</dbReference>
<feature type="domain" description="AMP-dependent synthetase/ligase" evidence="5">
    <location>
        <begin position="31"/>
        <end position="404"/>
    </location>
</feature>
<dbReference type="PANTHER" id="PTHR43605:SF10">
    <property type="entry name" value="ACYL-COA SYNTHETASE MEDIUM CHAIN FAMILY MEMBER 3"/>
    <property type="match status" value="1"/>
</dbReference>
<comment type="similarity">
    <text evidence="1">Belongs to the ATP-dependent AMP-binding enzyme family.</text>
</comment>
<protein>
    <submittedName>
        <fullName evidence="7">AMP-dependent synthetase</fullName>
    </submittedName>
</protein>
<dbReference type="InterPro" id="IPR045851">
    <property type="entry name" value="AMP-bd_C_sf"/>
</dbReference>
<keyword evidence="3" id="KW-0547">Nucleotide-binding</keyword>
<evidence type="ECO:0000256" key="2">
    <source>
        <dbReference type="ARBA" id="ARBA00022598"/>
    </source>
</evidence>
<dbReference type="SUPFAM" id="SSF56801">
    <property type="entry name" value="Acetyl-CoA synthetase-like"/>
    <property type="match status" value="1"/>
</dbReference>
<dbReference type="Gene3D" id="3.40.50.12780">
    <property type="entry name" value="N-terminal domain of ligase-like"/>
    <property type="match status" value="1"/>
</dbReference>
<keyword evidence="8" id="KW-1185">Reference proteome</keyword>